<dbReference type="AlphaFoldDB" id="A0A7Y6NNK7"/>
<sequence length="88" mass="9611">MSGLSVPVRTGRASARPFHDDAGLHPLDWTLYGTIDGRRNVVQLESVAKAIGLDAAALARLEARGLIAYEQRVPRPGVPPRWPCEHDD</sequence>
<evidence type="ECO:0000313" key="2">
    <source>
        <dbReference type="Proteomes" id="UP000529637"/>
    </source>
</evidence>
<keyword evidence="2" id="KW-1185">Reference proteome</keyword>
<evidence type="ECO:0000313" key="1">
    <source>
        <dbReference type="EMBL" id="NUZ06492.1"/>
    </source>
</evidence>
<gene>
    <name evidence="1" type="ORF">HQN59_12040</name>
</gene>
<protein>
    <submittedName>
        <fullName evidence="1">Uncharacterized protein</fullName>
    </submittedName>
</protein>
<dbReference type="Proteomes" id="UP000529637">
    <property type="component" value="Unassembled WGS sequence"/>
</dbReference>
<dbReference type="RefSeq" id="WP_176069344.1">
    <property type="nucleotide sequence ID" value="NZ_JABWMJ010000005.1"/>
</dbReference>
<reference evidence="1 2" key="1">
    <citation type="submission" date="2020-06" db="EMBL/GenBank/DDBJ databases">
        <title>Schlegella sp. ID0723 isolated from air conditioner.</title>
        <authorList>
            <person name="Kim D.Y."/>
            <person name="Kim D.-U."/>
        </authorList>
    </citation>
    <scope>NUCLEOTIDE SEQUENCE [LARGE SCALE GENOMIC DNA]</scope>
    <source>
        <strain evidence="1 2">ID0723</strain>
    </source>
</reference>
<organism evidence="1 2">
    <name type="scientific">Piscinibacter koreensis</name>
    <dbReference type="NCBI Taxonomy" id="2742824"/>
    <lineage>
        <taxon>Bacteria</taxon>
        <taxon>Pseudomonadati</taxon>
        <taxon>Pseudomonadota</taxon>
        <taxon>Betaproteobacteria</taxon>
        <taxon>Burkholderiales</taxon>
        <taxon>Sphaerotilaceae</taxon>
        <taxon>Piscinibacter</taxon>
    </lineage>
</organism>
<dbReference type="EMBL" id="JABWMJ010000005">
    <property type="protein sequence ID" value="NUZ06492.1"/>
    <property type="molecule type" value="Genomic_DNA"/>
</dbReference>
<accession>A0A7Y6NNK7</accession>
<comment type="caution">
    <text evidence="1">The sequence shown here is derived from an EMBL/GenBank/DDBJ whole genome shotgun (WGS) entry which is preliminary data.</text>
</comment>
<name>A0A7Y6NNK7_9BURK</name>
<proteinExistence type="predicted"/>